<dbReference type="InterPro" id="IPR029052">
    <property type="entry name" value="Metallo-depent_PP-like"/>
</dbReference>
<feature type="compositionally biased region" description="Basic and acidic residues" evidence="2">
    <location>
        <begin position="225"/>
        <end position="235"/>
    </location>
</feature>
<protein>
    <submittedName>
        <fullName evidence="4">DNA methylase</fullName>
    </submittedName>
</protein>
<dbReference type="GO" id="GO:0005737">
    <property type="term" value="C:cytoplasm"/>
    <property type="evidence" value="ECO:0007669"/>
    <property type="project" value="TreeGrafter"/>
</dbReference>
<organism evidence="4 5">
    <name type="scientific">Azorhizobium oxalatiphilum</name>
    <dbReference type="NCBI Taxonomy" id="980631"/>
    <lineage>
        <taxon>Bacteria</taxon>
        <taxon>Pseudomonadati</taxon>
        <taxon>Pseudomonadota</taxon>
        <taxon>Alphaproteobacteria</taxon>
        <taxon>Hyphomicrobiales</taxon>
        <taxon>Xanthobacteraceae</taxon>
        <taxon>Azorhizobium</taxon>
    </lineage>
</organism>
<dbReference type="GO" id="GO:0032259">
    <property type="term" value="P:methylation"/>
    <property type="evidence" value="ECO:0007669"/>
    <property type="project" value="UniProtKB-KW"/>
</dbReference>
<dbReference type="GO" id="GO:0008168">
    <property type="term" value="F:methyltransferase activity"/>
    <property type="evidence" value="ECO:0007669"/>
    <property type="project" value="UniProtKB-KW"/>
</dbReference>
<evidence type="ECO:0000256" key="1">
    <source>
        <dbReference type="ARBA" id="ARBA00008950"/>
    </source>
</evidence>
<evidence type="ECO:0000313" key="4">
    <source>
        <dbReference type="EMBL" id="GGF52619.1"/>
    </source>
</evidence>
<comment type="caution">
    <text evidence="4">The sequence shown here is derived from an EMBL/GenBank/DDBJ whole genome shotgun (WGS) entry which is preliminary data.</text>
</comment>
<dbReference type="Gene3D" id="3.60.21.10">
    <property type="match status" value="1"/>
</dbReference>
<keyword evidence="4" id="KW-0808">Transferase</keyword>
<dbReference type="RefSeq" id="WP_188575961.1">
    <property type="nucleotide sequence ID" value="NZ_BMCT01000001.1"/>
</dbReference>
<dbReference type="InterPro" id="IPR024654">
    <property type="entry name" value="Calcineurin-like_PHP_lpxH"/>
</dbReference>
<comment type="similarity">
    <text evidence="1">Belongs to the metallophosphoesterase superfamily. YfcE family.</text>
</comment>
<dbReference type="PIRSF" id="PIRSF000883">
    <property type="entry name" value="Pesterase_MJ0912"/>
    <property type="match status" value="1"/>
</dbReference>
<proteinExistence type="inferred from homology"/>
<dbReference type="SUPFAM" id="SSF56300">
    <property type="entry name" value="Metallo-dependent phosphatases"/>
    <property type="match status" value="1"/>
</dbReference>
<evidence type="ECO:0000313" key="5">
    <source>
        <dbReference type="Proteomes" id="UP000606044"/>
    </source>
</evidence>
<feature type="region of interest" description="Disordered" evidence="2">
    <location>
        <begin position="223"/>
        <end position="253"/>
    </location>
</feature>
<keyword evidence="5" id="KW-1185">Reference proteome</keyword>
<dbReference type="AlphaFoldDB" id="A0A917BQ00"/>
<dbReference type="GO" id="GO:0016791">
    <property type="term" value="F:phosphatase activity"/>
    <property type="evidence" value="ECO:0007669"/>
    <property type="project" value="TreeGrafter"/>
</dbReference>
<reference evidence="4" key="2">
    <citation type="submission" date="2020-09" db="EMBL/GenBank/DDBJ databases">
        <authorList>
            <person name="Sun Q."/>
            <person name="Sedlacek I."/>
        </authorList>
    </citation>
    <scope>NUCLEOTIDE SEQUENCE</scope>
    <source>
        <strain evidence="4">CCM 7897</strain>
    </source>
</reference>
<dbReference type="Pfam" id="PF12850">
    <property type="entry name" value="Metallophos_2"/>
    <property type="match status" value="1"/>
</dbReference>
<name>A0A917BQ00_9HYPH</name>
<reference evidence="4" key="1">
    <citation type="journal article" date="2014" name="Int. J. Syst. Evol. Microbiol.">
        <title>Complete genome sequence of Corynebacterium casei LMG S-19264T (=DSM 44701T), isolated from a smear-ripened cheese.</title>
        <authorList>
            <consortium name="US DOE Joint Genome Institute (JGI-PGF)"/>
            <person name="Walter F."/>
            <person name="Albersmeier A."/>
            <person name="Kalinowski J."/>
            <person name="Ruckert C."/>
        </authorList>
    </citation>
    <scope>NUCLEOTIDE SEQUENCE</scope>
    <source>
        <strain evidence="4">CCM 7897</strain>
    </source>
</reference>
<dbReference type="InterPro" id="IPR050126">
    <property type="entry name" value="Ap4A_hydrolase"/>
</dbReference>
<evidence type="ECO:0000256" key="2">
    <source>
        <dbReference type="SAM" id="MobiDB-lite"/>
    </source>
</evidence>
<dbReference type="PANTHER" id="PTHR42850:SF2">
    <property type="entry name" value="BLL5683 PROTEIN"/>
    <property type="match status" value="1"/>
</dbReference>
<gene>
    <name evidence="4" type="ORF">GCM10007301_10120</name>
</gene>
<accession>A0A917BQ00</accession>
<dbReference type="InterPro" id="IPR011152">
    <property type="entry name" value="Pesterase_MJ0912"/>
</dbReference>
<dbReference type="Proteomes" id="UP000606044">
    <property type="component" value="Unassembled WGS sequence"/>
</dbReference>
<dbReference type="EMBL" id="BMCT01000001">
    <property type="protein sequence ID" value="GGF52619.1"/>
    <property type="molecule type" value="Genomic_DNA"/>
</dbReference>
<feature type="domain" description="Calcineurin-like phosphoesterase" evidence="3">
    <location>
        <begin position="1"/>
        <end position="178"/>
    </location>
</feature>
<keyword evidence="4" id="KW-0489">Methyltransferase</keyword>
<evidence type="ECO:0000259" key="3">
    <source>
        <dbReference type="Pfam" id="PF12850"/>
    </source>
</evidence>
<dbReference type="PANTHER" id="PTHR42850">
    <property type="entry name" value="METALLOPHOSPHOESTERASE"/>
    <property type="match status" value="1"/>
</dbReference>
<sequence>MRIAVISDVHGNAIALKAVLEHLKSAHADLIVNLGDLVSGPFDPALAADMQMDLDAATLAGNHERQVLAGSTGRVDAFARQRLSAAHLDWMARLPPTLSLADGEVFACHGSPAGGDLEYMLEDVSEGRVRLSEEDAIRPRIAGIGAAKVVLCGHSHTPRLLTLDGVLLVNPGSVGLPAYRDLEPPHVVETGAPHARYAVLERLASGWAVDMRAVPYDFEAAGRQAEQHDRPDLAHAVRTGTYRPGIGKTHPHR</sequence>